<reference evidence="2 3" key="1">
    <citation type="submission" date="2021-06" db="EMBL/GenBank/DDBJ databases">
        <authorList>
            <person name="Palmer J.M."/>
        </authorList>
    </citation>
    <scope>NUCLEOTIDE SEQUENCE [LARGE SCALE GENOMIC DNA]</scope>
    <source>
        <strain evidence="2 3">GA_2019</strain>
        <tissue evidence="2">Muscle</tissue>
    </source>
</reference>
<feature type="transmembrane region" description="Helical" evidence="1">
    <location>
        <begin position="12"/>
        <end position="34"/>
    </location>
</feature>
<protein>
    <recommendedName>
        <fullName evidence="4">Secreted protein</fullName>
    </recommendedName>
</protein>
<keyword evidence="1" id="KW-1133">Transmembrane helix</keyword>
<proteinExistence type="predicted"/>
<accession>A0ABV0NXA8</accession>
<comment type="caution">
    <text evidence="2">The sequence shown here is derived from an EMBL/GenBank/DDBJ whole genome shotgun (WGS) entry which is preliminary data.</text>
</comment>
<name>A0ABV0NXA8_9TELE</name>
<dbReference type="EMBL" id="JAHRIO010052696">
    <property type="protein sequence ID" value="MEQ2176076.1"/>
    <property type="molecule type" value="Genomic_DNA"/>
</dbReference>
<organism evidence="2 3">
    <name type="scientific">Goodea atripinnis</name>
    <dbReference type="NCBI Taxonomy" id="208336"/>
    <lineage>
        <taxon>Eukaryota</taxon>
        <taxon>Metazoa</taxon>
        <taxon>Chordata</taxon>
        <taxon>Craniata</taxon>
        <taxon>Vertebrata</taxon>
        <taxon>Euteleostomi</taxon>
        <taxon>Actinopterygii</taxon>
        <taxon>Neopterygii</taxon>
        <taxon>Teleostei</taxon>
        <taxon>Neoteleostei</taxon>
        <taxon>Acanthomorphata</taxon>
        <taxon>Ovalentaria</taxon>
        <taxon>Atherinomorphae</taxon>
        <taxon>Cyprinodontiformes</taxon>
        <taxon>Goodeidae</taxon>
        <taxon>Goodea</taxon>
    </lineage>
</organism>
<gene>
    <name evidence="2" type="ORF">GOODEAATRI_024380</name>
</gene>
<keyword evidence="1" id="KW-0472">Membrane</keyword>
<evidence type="ECO:0000313" key="3">
    <source>
        <dbReference type="Proteomes" id="UP001476798"/>
    </source>
</evidence>
<evidence type="ECO:0000313" key="2">
    <source>
        <dbReference type="EMBL" id="MEQ2176076.1"/>
    </source>
</evidence>
<evidence type="ECO:0000256" key="1">
    <source>
        <dbReference type="SAM" id="Phobius"/>
    </source>
</evidence>
<dbReference type="Proteomes" id="UP001476798">
    <property type="component" value="Unassembled WGS sequence"/>
</dbReference>
<evidence type="ECO:0008006" key="4">
    <source>
        <dbReference type="Google" id="ProtNLM"/>
    </source>
</evidence>
<sequence length="105" mass="11630">MQISNRGCCDWLSVIIWLGTVCVSINVQGILFFVSAPTDLCGICNLLQHNRDQLQLLCFFLTVPPQHTGPHIQGCTLSSLRTVRLHLSVPEIGPQTETKTVKPCQ</sequence>
<keyword evidence="1" id="KW-0812">Transmembrane</keyword>
<keyword evidence="3" id="KW-1185">Reference proteome</keyword>